<dbReference type="PANTHER" id="PTHR47965:SF103">
    <property type="entry name" value="EUKARYOTIC ASPARTYL PROTEASE FAMILY PROTEIN"/>
    <property type="match status" value="1"/>
</dbReference>
<dbReference type="PROSITE" id="PS51767">
    <property type="entry name" value="PEPTIDASE_A1"/>
    <property type="match status" value="1"/>
</dbReference>
<gene>
    <name evidence="5" type="ORF">F3Y22_tig00110013pilonHSYRG00166</name>
</gene>
<organism evidence="5 6">
    <name type="scientific">Hibiscus syriacus</name>
    <name type="common">Rose of Sharon</name>
    <dbReference type="NCBI Taxonomy" id="106335"/>
    <lineage>
        <taxon>Eukaryota</taxon>
        <taxon>Viridiplantae</taxon>
        <taxon>Streptophyta</taxon>
        <taxon>Embryophyta</taxon>
        <taxon>Tracheophyta</taxon>
        <taxon>Spermatophyta</taxon>
        <taxon>Magnoliopsida</taxon>
        <taxon>eudicotyledons</taxon>
        <taxon>Gunneridae</taxon>
        <taxon>Pentapetalae</taxon>
        <taxon>rosids</taxon>
        <taxon>malvids</taxon>
        <taxon>Malvales</taxon>
        <taxon>Malvaceae</taxon>
        <taxon>Malvoideae</taxon>
        <taxon>Hibiscus</taxon>
    </lineage>
</organism>
<sequence length="192" mass="20199">MAVSSNFLLFSASLLFFTVSPSIQASFRPKALVLPLTKDASTTQYVTQIKQRTPLVPIKLSLDLGAESLWVDCDQNYVSSTYKSARCNSAQCNLARSKACGSCSDGPKPGCNNNICSLLPSNSFKNVGTIGKVAQDVVAVQSTDGKSSGKVVSTSKFLFTCGATFLLDGLASGVKGVAGLGRTKISKPRSRS</sequence>
<dbReference type="AlphaFoldDB" id="A0A6A3BND7"/>
<comment type="similarity">
    <text evidence="1">Belongs to the peptidase A1 family.</text>
</comment>
<dbReference type="Pfam" id="PF14543">
    <property type="entry name" value="TAXi_N"/>
    <property type="match status" value="1"/>
</dbReference>
<dbReference type="PANTHER" id="PTHR47965">
    <property type="entry name" value="ASPARTYL PROTEASE-RELATED"/>
    <property type="match status" value="1"/>
</dbReference>
<dbReference type="GO" id="GO:0006508">
    <property type="term" value="P:proteolysis"/>
    <property type="evidence" value="ECO:0007669"/>
    <property type="project" value="InterPro"/>
</dbReference>
<proteinExistence type="inferred from homology"/>
<dbReference type="OrthoDB" id="1904546at2759"/>
<evidence type="ECO:0000259" key="4">
    <source>
        <dbReference type="PROSITE" id="PS51767"/>
    </source>
</evidence>
<dbReference type="EMBL" id="VEPZ02000812">
    <property type="protein sequence ID" value="KAE8718426.1"/>
    <property type="molecule type" value="Genomic_DNA"/>
</dbReference>
<dbReference type="GO" id="GO:0004190">
    <property type="term" value="F:aspartic-type endopeptidase activity"/>
    <property type="evidence" value="ECO:0007669"/>
    <property type="project" value="InterPro"/>
</dbReference>
<accession>A0A6A3BND7</accession>
<dbReference type="InterPro" id="IPR001461">
    <property type="entry name" value="Aspartic_peptidase_A1"/>
</dbReference>
<dbReference type="SUPFAM" id="SSF50630">
    <property type="entry name" value="Acid proteases"/>
    <property type="match status" value="1"/>
</dbReference>
<keyword evidence="2 3" id="KW-0732">Signal</keyword>
<comment type="caution">
    <text evidence="5">The sequence shown here is derived from an EMBL/GenBank/DDBJ whole genome shotgun (WGS) entry which is preliminary data.</text>
</comment>
<feature type="signal peptide" evidence="3">
    <location>
        <begin position="1"/>
        <end position="25"/>
    </location>
</feature>
<evidence type="ECO:0000313" key="5">
    <source>
        <dbReference type="EMBL" id="KAE8718426.1"/>
    </source>
</evidence>
<dbReference type="InterPro" id="IPR021109">
    <property type="entry name" value="Peptidase_aspartic_dom_sf"/>
</dbReference>
<feature type="domain" description="Peptidase A1" evidence="4">
    <location>
        <begin position="45"/>
        <end position="192"/>
    </location>
</feature>
<evidence type="ECO:0000256" key="1">
    <source>
        <dbReference type="ARBA" id="ARBA00007447"/>
    </source>
</evidence>
<reference evidence="5" key="1">
    <citation type="submission" date="2019-09" db="EMBL/GenBank/DDBJ databases">
        <title>Draft genome information of white flower Hibiscus syriacus.</title>
        <authorList>
            <person name="Kim Y.-M."/>
        </authorList>
    </citation>
    <scope>NUCLEOTIDE SEQUENCE [LARGE SCALE GENOMIC DNA]</scope>
    <source>
        <strain evidence="5">YM2019G1</strain>
    </source>
</reference>
<dbReference type="InterPro" id="IPR032861">
    <property type="entry name" value="TAXi_N"/>
</dbReference>
<evidence type="ECO:0000256" key="3">
    <source>
        <dbReference type="SAM" id="SignalP"/>
    </source>
</evidence>
<dbReference type="Gene3D" id="2.40.70.10">
    <property type="entry name" value="Acid Proteases"/>
    <property type="match status" value="1"/>
</dbReference>
<dbReference type="FunFam" id="2.40.70.10:FF:000045">
    <property type="entry name" value="Basic 7S globulin"/>
    <property type="match status" value="1"/>
</dbReference>
<name>A0A6A3BND7_HIBSY</name>
<dbReference type="Proteomes" id="UP000436088">
    <property type="component" value="Unassembled WGS sequence"/>
</dbReference>
<evidence type="ECO:0000256" key="2">
    <source>
        <dbReference type="ARBA" id="ARBA00022729"/>
    </source>
</evidence>
<dbReference type="InterPro" id="IPR033121">
    <property type="entry name" value="PEPTIDASE_A1"/>
</dbReference>
<keyword evidence="6" id="KW-1185">Reference proteome</keyword>
<evidence type="ECO:0000313" key="6">
    <source>
        <dbReference type="Proteomes" id="UP000436088"/>
    </source>
</evidence>
<feature type="chain" id="PRO_5025600109" evidence="3">
    <location>
        <begin position="26"/>
        <end position="192"/>
    </location>
</feature>
<protein>
    <submittedName>
        <fullName evidence="5">2-hydroxyisoflavanone dehydratase-like</fullName>
    </submittedName>
</protein>